<dbReference type="SUPFAM" id="SSF55874">
    <property type="entry name" value="ATPase domain of HSP90 chaperone/DNA topoisomerase II/histidine kinase"/>
    <property type="match status" value="1"/>
</dbReference>
<dbReference type="PANTHER" id="PTHR24421:SF10">
    <property type="entry name" value="NITRATE_NITRITE SENSOR PROTEIN NARQ"/>
    <property type="match status" value="1"/>
</dbReference>
<reference evidence="11 12" key="1">
    <citation type="submission" date="2019-07" db="EMBL/GenBank/DDBJ databases">
        <title>Whole genome shotgun sequence of Cellulomonas terrae NBRC 100819.</title>
        <authorList>
            <person name="Hosoyama A."/>
            <person name="Uohara A."/>
            <person name="Ohji S."/>
            <person name="Ichikawa N."/>
        </authorList>
    </citation>
    <scope>NUCLEOTIDE SEQUENCE [LARGE SCALE GENOMIC DNA]</scope>
    <source>
        <strain evidence="11 12">NBRC 100819</strain>
    </source>
</reference>
<feature type="transmembrane region" description="Helical" evidence="9">
    <location>
        <begin position="74"/>
        <end position="99"/>
    </location>
</feature>
<dbReference type="EC" id="2.7.13.3" evidence="2"/>
<dbReference type="EMBL" id="BJWH01000015">
    <property type="protein sequence ID" value="GEL99195.1"/>
    <property type="molecule type" value="Genomic_DNA"/>
</dbReference>
<keyword evidence="9" id="KW-0812">Transmembrane</keyword>
<dbReference type="GO" id="GO:0046983">
    <property type="term" value="F:protein dimerization activity"/>
    <property type="evidence" value="ECO:0007669"/>
    <property type="project" value="InterPro"/>
</dbReference>
<dbReference type="GO" id="GO:0016020">
    <property type="term" value="C:membrane"/>
    <property type="evidence" value="ECO:0007669"/>
    <property type="project" value="InterPro"/>
</dbReference>
<keyword evidence="9" id="KW-1133">Transmembrane helix</keyword>
<evidence type="ECO:0000256" key="8">
    <source>
        <dbReference type="ARBA" id="ARBA00023012"/>
    </source>
</evidence>
<evidence type="ECO:0000256" key="1">
    <source>
        <dbReference type="ARBA" id="ARBA00000085"/>
    </source>
</evidence>
<dbReference type="Gene3D" id="1.20.5.1930">
    <property type="match status" value="1"/>
</dbReference>
<evidence type="ECO:0000313" key="12">
    <source>
        <dbReference type="Proteomes" id="UP000321049"/>
    </source>
</evidence>
<evidence type="ECO:0000256" key="7">
    <source>
        <dbReference type="ARBA" id="ARBA00022840"/>
    </source>
</evidence>
<dbReference type="Gene3D" id="3.30.565.10">
    <property type="entry name" value="Histidine kinase-like ATPase, C-terminal domain"/>
    <property type="match status" value="1"/>
</dbReference>
<protein>
    <recommendedName>
        <fullName evidence="2">histidine kinase</fullName>
        <ecNumber evidence="2">2.7.13.3</ecNumber>
    </recommendedName>
</protein>
<feature type="transmembrane region" description="Helical" evidence="9">
    <location>
        <begin position="21"/>
        <end position="42"/>
    </location>
</feature>
<keyword evidence="8" id="KW-0902">Two-component regulatory system</keyword>
<sequence length="379" mass="39704">MVASGARSYARGMSRPRDVPSLPVLLGLLVGMVVLTTLAAWAARVDGVPLGVDLALGALAVSVLPFLRSRPLLGGLVLGVLAALSPAATPAATAGTYVVARREQLGVAIPVACASVVGHALQALWRSVGLPLGWWLLCDVAVHAALLGWGAYGRTRDALVAQWRERAHAAERDQGRKVAEARSAERTRIAREMHDTLAHRLTLLATTAGALEYRTDLTPEQVAAAAGVVRTSAGEALEELRTVIGVLRERPDELRPPPGLADLPALVEQERAAGATVRLDAPERDLPTALSLAVYRTCQEGLTNARRHAPGAPVDVRVRVEDGLRVQVVNGTGAQGLGPGTGTGLVGLTERVELLGGTLRAGPDPSGGFTLDAWIPWQP</sequence>
<name>A0A511JMU9_9CELL</name>
<evidence type="ECO:0000256" key="5">
    <source>
        <dbReference type="ARBA" id="ARBA00022741"/>
    </source>
</evidence>
<keyword evidence="9" id="KW-0472">Membrane</keyword>
<dbReference type="GO" id="GO:0005524">
    <property type="term" value="F:ATP binding"/>
    <property type="evidence" value="ECO:0007669"/>
    <property type="project" value="UniProtKB-KW"/>
</dbReference>
<comment type="caution">
    <text evidence="11">The sequence shown here is derived from an EMBL/GenBank/DDBJ whole genome shotgun (WGS) entry which is preliminary data.</text>
</comment>
<dbReference type="Pfam" id="PF07730">
    <property type="entry name" value="HisKA_3"/>
    <property type="match status" value="1"/>
</dbReference>
<dbReference type="InterPro" id="IPR036890">
    <property type="entry name" value="HATPase_C_sf"/>
</dbReference>
<proteinExistence type="predicted"/>
<comment type="catalytic activity">
    <reaction evidence="1">
        <text>ATP + protein L-histidine = ADP + protein N-phospho-L-histidine.</text>
        <dbReference type="EC" id="2.7.13.3"/>
    </reaction>
</comment>
<dbReference type="InterPro" id="IPR011712">
    <property type="entry name" value="Sig_transdc_His_kin_sub3_dim/P"/>
</dbReference>
<evidence type="ECO:0000256" key="4">
    <source>
        <dbReference type="ARBA" id="ARBA00022679"/>
    </source>
</evidence>
<evidence type="ECO:0000256" key="3">
    <source>
        <dbReference type="ARBA" id="ARBA00022553"/>
    </source>
</evidence>
<keyword evidence="4" id="KW-0808">Transferase</keyword>
<dbReference type="PANTHER" id="PTHR24421">
    <property type="entry name" value="NITRATE/NITRITE SENSOR PROTEIN NARX-RELATED"/>
    <property type="match status" value="1"/>
</dbReference>
<organism evidence="11 12">
    <name type="scientific">Cellulomonas terrae</name>
    <dbReference type="NCBI Taxonomy" id="311234"/>
    <lineage>
        <taxon>Bacteria</taxon>
        <taxon>Bacillati</taxon>
        <taxon>Actinomycetota</taxon>
        <taxon>Actinomycetes</taxon>
        <taxon>Micrococcales</taxon>
        <taxon>Cellulomonadaceae</taxon>
        <taxon>Cellulomonas</taxon>
    </lineage>
</organism>
<evidence type="ECO:0000256" key="6">
    <source>
        <dbReference type="ARBA" id="ARBA00022777"/>
    </source>
</evidence>
<evidence type="ECO:0000256" key="9">
    <source>
        <dbReference type="SAM" id="Phobius"/>
    </source>
</evidence>
<dbReference type="AlphaFoldDB" id="A0A511JMU9"/>
<dbReference type="CDD" id="cd16917">
    <property type="entry name" value="HATPase_UhpB-NarQ-NarX-like"/>
    <property type="match status" value="1"/>
</dbReference>
<keyword evidence="5" id="KW-0547">Nucleotide-binding</keyword>
<evidence type="ECO:0000259" key="10">
    <source>
        <dbReference type="Pfam" id="PF07730"/>
    </source>
</evidence>
<dbReference type="InterPro" id="IPR050482">
    <property type="entry name" value="Sensor_HK_TwoCompSys"/>
</dbReference>
<dbReference type="GO" id="GO:0000155">
    <property type="term" value="F:phosphorelay sensor kinase activity"/>
    <property type="evidence" value="ECO:0007669"/>
    <property type="project" value="InterPro"/>
</dbReference>
<feature type="transmembrane region" description="Helical" evidence="9">
    <location>
        <begin position="48"/>
        <end position="67"/>
    </location>
</feature>
<dbReference type="Proteomes" id="UP000321049">
    <property type="component" value="Unassembled WGS sequence"/>
</dbReference>
<gene>
    <name evidence="11" type="ORF">CTE05_27420</name>
</gene>
<keyword evidence="3" id="KW-0597">Phosphoprotein</keyword>
<evidence type="ECO:0000256" key="2">
    <source>
        <dbReference type="ARBA" id="ARBA00012438"/>
    </source>
</evidence>
<evidence type="ECO:0000313" key="11">
    <source>
        <dbReference type="EMBL" id="GEL99195.1"/>
    </source>
</evidence>
<keyword evidence="6 11" id="KW-0418">Kinase</keyword>
<keyword evidence="12" id="KW-1185">Reference proteome</keyword>
<feature type="domain" description="Signal transduction histidine kinase subgroup 3 dimerisation and phosphoacceptor" evidence="10">
    <location>
        <begin position="185"/>
        <end position="250"/>
    </location>
</feature>
<accession>A0A511JMU9</accession>
<keyword evidence="7" id="KW-0067">ATP-binding</keyword>